<comment type="subcellular location">
    <subcellularLocation>
        <location evidence="1">Membrane</location>
        <topology evidence="1">Multi-pass membrane protein</topology>
    </subcellularLocation>
</comment>
<dbReference type="ESTHER" id="thean-q4ubz1">
    <property type="family name" value="Duf_726"/>
</dbReference>
<dbReference type="Proteomes" id="UP000001950">
    <property type="component" value="Chromosome 3"/>
</dbReference>
<evidence type="ECO:0000256" key="6">
    <source>
        <dbReference type="SAM" id="MobiDB-lite"/>
    </source>
</evidence>
<keyword evidence="4 7" id="KW-1133">Transmembrane helix</keyword>
<keyword evidence="9" id="KW-1185">Reference proteome</keyword>
<protein>
    <recommendedName>
        <fullName evidence="10">DUF726-domain-containing protein</fullName>
    </recommendedName>
</protein>
<evidence type="ECO:0000313" key="9">
    <source>
        <dbReference type="Proteomes" id="UP000001950"/>
    </source>
</evidence>
<evidence type="ECO:0008006" key="10">
    <source>
        <dbReference type="Google" id="ProtNLM"/>
    </source>
</evidence>
<keyword evidence="5 7" id="KW-0472">Membrane</keyword>
<keyword evidence="3 7" id="KW-0812">Transmembrane</keyword>
<dbReference type="InParanoid" id="Q4UBZ1"/>
<dbReference type="RefSeq" id="XP_955136.1">
    <property type="nucleotide sequence ID" value="XM_950043.1"/>
</dbReference>
<dbReference type="VEuPathDB" id="PiroplasmaDB:TA04615"/>
<dbReference type="eggNOG" id="KOG2385">
    <property type="taxonomic scope" value="Eukaryota"/>
</dbReference>
<evidence type="ECO:0000256" key="1">
    <source>
        <dbReference type="ARBA" id="ARBA00004141"/>
    </source>
</evidence>
<evidence type="ECO:0000313" key="8">
    <source>
        <dbReference type="EMBL" id="CAI75660.1"/>
    </source>
</evidence>
<evidence type="ECO:0000256" key="5">
    <source>
        <dbReference type="ARBA" id="ARBA00023136"/>
    </source>
</evidence>
<gene>
    <name evidence="8" type="ORF">TA04615</name>
</gene>
<feature type="compositionally biased region" description="Low complexity" evidence="6">
    <location>
        <begin position="433"/>
        <end position="443"/>
    </location>
</feature>
<evidence type="ECO:0000256" key="3">
    <source>
        <dbReference type="ARBA" id="ARBA00022692"/>
    </source>
</evidence>
<accession>Q4UBZ1</accession>
<dbReference type="InterPro" id="IPR007941">
    <property type="entry name" value="DUF726"/>
</dbReference>
<dbReference type="InterPro" id="IPR029058">
    <property type="entry name" value="AB_hydrolase_fold"/>
</dbReference>
<sequence length="1081" mass="121717">MIGRLHRQNSFGPPEKKSTLVISRAMEFKILEGESSIPNASPVVLESINKSLESLIVSHRGTKRVVCDLPSFVNNIVISHCDLSDKELIDKSVLLYIIYLLLFCLFFCFYGINNNYRRYGEYFDGYSLANNVQYIPVEIECLANLGPELSKSILSLFVSIIFDYISEDNNLLEPELIKWGTTFLQRMGKILNLTEVDVSSIIKPVSQSLELKQLGMNFDDLKLEKRIHVNYIQEQLRPMQDSINDFFKQAIGTDDNESDFTTEVSQTEMHKQSEPPDLLNDETDQDFLKYFPDDKYLSQYIQDKQQLVQDSQEQNLLKVESDEDLLQDDLEADDEDKEEEECFKRNFIENYRPERGPDDENDPFSEVLGTLEPPLSQEITETINLEHFNFSPDPNVNINDSTDLNADDVNKSDLNFNDVNESPKLIDMNINASPSNLSSSSSSETVLDADEQEQERDSLLRDLERSIGHKSGPSNVDYENLLNDMSNLNLPPKKNKSLPSKILGNISKKINRVFSINSDKTGKVSYKSSIESHRSYPNQDYLNNLLLIEKSPDVVAVLVRNLLLKYIISGFNDSRAQVVFAKFANLLGVTTASVLSIENNIVSDLAGILDVNAAKTSSKKVSKRLKILSATVGGTALLALTAGVASPVLAVGIAFLGLSGTGFSTYLSSNEGYNVLKNIFGLNVSLTQFKARRELMTNLQFIQMNPNVFGDSISDAESSHYSSGKESNRPEKEEVNSNYIGICICVGNNVFLNEIFFFENESFDFKSTETIRHLDSEYIEIWKRQFPVPINDLYLLKWESKLLASLHRMLLKLTSLSIYQKSLELYRTINNSVYVTNVNPKDLLDSNSLFDTGGMVQADNVRDSSGGNRYFSIEGSSGNYYSSPNRNSPTISPTKDRDSGSSKFDPYNNNNINNINWPLALIQLCSNLDNCWLVCRSRAEVCGGLLATAICDKLLTGDRHVSLIGYSMGARAILYCLLKLFERNKLNTVKDVVLMGLPSTAGYSEWSKCSSVVAGRLINVYNENDWILAFLYRYTSINKVAGLAPVVHEKVENFNVCNLFDSHADYFENISKILSFINIQL</sequence>
<dbReference type="EMBL" id="CR940352">
    <property type="protein sequence ID" value="CAI75660.1"/>
    <property type="molecule type" value="Genomic_DNA"/>
</dbReference>
<dbReference type="GeneID" id="3864901"/>
<evidence type="ECO:0000256" key="4">
    <source>
        <dbReference type="ARBA" id="ARBA00022989"/>
    </source>
</evidence>
<dbReference type="FunCoup" id="Q4UBZ1">
    <property type="interactions" value="5"/>
</dbReference>
<dbReference type="GO" id="GO:0016020">
    <property type="term" value="C:membrane"/>
    <property type="evidence" value="ECO:0007669"/>
    <property type="project" value="UniProtKB-SubCell"/>
</dbReference>
<dbReference type="PANTHER" id="PTHR17920:SF3">
    <property type="entry name" value="TRANSMEMBRANE AND COILED-COIL DOMAIN-CONTAINING PROTEIN 4"/>
    <property type="match status" value="1"/>
</dbReference>
<feature type="transmembrane region" description="Helical" evidence="7">
    <location>
        <begin position="93"/>
        <end position="112"/>
    </location>
</feature>
<proteinExistence type="inferred from homology"/>
<dbReference type="KEGG" id="tan:TA04615"/>
<name>Q4UBZ1_THEAN</name>
<feature type="region of interest" description="Disordered" evidence="6">
    <location>
        <begin position="880"/>
        <end position="903"/>
    </location>
</feature>
<dbReference type="Pfam" id="PF05277">
    <property type="entry name" value="DUF726"/>
    <property type="match status" value="2"/>
</dbReference>
<evidence type="ECO:0000256" key="7">
    <source>
        <dbReference type="SAM" id="Phobius"/>
    </source>
</evidence>
<dbReference type="SUPFAM" id="SSF53474">
    <property type="entry name" value="alpha/beta-Hydrolases"/>
    <property type="match status" value="1"/>
</dbReference>
<reference evidence="8 9" key="1">
    <citation type="journal article" date="2005" name="Science">
        <title>Genome of the host-cell transforming parasite Theileria annulata compared with T. parva.</title>
        <authorList>
            <person name="Pain A."/>
            <person name="Renauld H."/>
            <person name="Berriman M."/>
            <person name="Murphy L."/>
            <person name="Yeats C.A."/>
            <person name="Weir W."/>
            <person name="Kerhornou A."/>
            <person name="Aslett M."/>
            <person name="Bishop R."/>
            <person name="Bouchier C."/>
            <person name="Cochet M."/>
            <person name="Coulson R.M.R."/>
            <person name="Cronin A."/>
            <person name="de Villiers E.P."/>
            <person name="Fraser A."/>
            <person name="Fosker N."/>
            <person name="Gardner M."/>
            <person name="Goble A."/>
            <person name="Griffiths-Jones S."/>
            <person name="Harris D.E."/>
            <person name="Katzer F."/>
            <person name="Larke N."/>
            <person name="Lord A."/>
            <person name="Maser P."/>
            <person name="McKellar S."/>
            <person name="Mooney P."/>
            <person name="Morton F."/>
            <person name="Nene V."/>
            <person name="O'Neil S."/>
            <person name="Price C."/>
            <person name="Quail M.A."/>
            <person name="Rabbinowitsch E."/>
            <person name="Rawlings N.D."/>
            <person name="Rutter S."/>
            <person name="Saunders D."/>
            <person name="Seeger K."/>
            <person name="Shah T."/>
            <person name="Squares R."/>
            <person name="Squares S."/>
            <person name="Tivey A."/>
            <person name="Walker A.R."/>
            <person name="Woodward J."/>
            <person name="Dobbelaere D.A.E."/>
            <person name="Langsley G."/>
            <person name="Rajandream M.A."/>
            <person name="McKeever D."/>
            <person name="Shiels B."/>
            <person name="Tait A."/>
            <person name="Barrell B.G."/>
            <person name="Hall N."/>
        </authorList>
    </citation>
    <scope>NUCLEOTIDE SEQUENCE [LARGE SCALE GENOMIC DNA]</scope>
    <source>
        <strain evidence="9">Ankara</strain>
    </source>
</reference>
<feature type="compositionally biased region" description="Polar residues" evidence="6">
    <location>
        <begin position="880"/>
        <end position="893"/>
    </location>
</feature>
<comment type="similarity">
    <text evidence="2">Belongs to the TMCO4 family.</text>
</comment>
<dbReference type="OMA" id="RYMEWKL"/>
<dbReference type="PANTHER" id="PTHR17920">
    <property type="entry name" value="TRANSMEMBRANE AND COILED-COIL DOMAIN-CONTAINING PROTEIN 4 TMCO4"/>
    <property type="match status" value="1"/>
</dbReference>
<evidence type="ECO:0000256" key="2">
    <source>
        <dbReference type="ARBA" id="ARBA00009824"/>
    </source>
</evidence>
<dbReference type="OrthoDB" id="277931at2759"/>
<dbReference type="AlphaFoldDB" id="Q4UBZ1"/>
<feature type="region of interest" description="Disordered" evidence="6">
    <location>
        <begin position="428"/>
        <end position="457"/>
    </location>
</feature>
<organism evidence="8 9">
    <name type="scientific">Theileria annulata</name>
    <dbReference type="NCBI Taxonomy" id="5874"/>
    <lineage>
        <taxon>Eukaryota</taxon>
        <taxon>Sar</taxon>
        <taxon>Alveolata</taxon>
        <taxon>Apicomplexa</taxon>
        <taxon>Aconoidasida</taxon>
        <taxon>Piroplasmida</taxon>
        <taxon>Theileriidae</taxon>
        <taxon>Theileria</taxon>
    </lineage>
</organism>